<evidence type="ECO:0000313" key="1">
    <source>
        <dbReference type="EMBL" id="CAG9169659.1"/>
    </source>
</evidence>
<protein>
    <submittedName>
        <fullName evidence="1">Uncharacterized protein</fullName>
    </submittedName>
</protein>
<gene>
    <name evidence="1" type="ORF">LMG23994_01599</name>
</gene>
<proteinExistence type="predicted"/>
<reference evidence="1 2" key="1">
    <citation type="submission" date="2021-08" db="EMBL/GenBank/DDBJ databases">
        <authorList>
            <person name="Peeters C."/>
        </authorList>
    </citation>
    <scope>NUCLEOTIDE SEQUENCE [LARGE SCALE GENOMIC DNA]</scope>
    <source>
        <strain evidence="1 2">LMG 23994</strain>
    </source>
</reference>
<accession>A0ABM8WQD6</accession>
<dbReference type="EMBL" id="CAJZAF010000007">
    <property type="protein sequence ID" value="CAG9169659.1"/>
    <property type="molecule type" value="Genomic_DNA"/>
</dbReference>
<sequence>MADLLGGVMLNRFWGNQAAAQADADASGWRNKAAKLETLLQRSEENLLFRRAEFDANDYVLKMALEALQAANPNSPLLDKGNRDLLRRRHMASALAAKGYQFDVATGKVNSKVR</sequence>
<comment type="caution">
    <text evidence="1">The sequence shown here is derived from an EMBL/GenBank/DDBJ whole genome shotgun (WGS) entry which is preliminary data.</text>
</comment>
<dbReference type="RefSeq" id="WP_224001133.1">
    <property type="nucleotide sequence ID" value="NZ_CAJZAF010000007.1"/>
</dbReference>
<keyword evidence="2" id="KW-1185">Reference proteome</keyword>
<dbReference type="Proteomes" id="UP000701702">
    <property type="component" value="Unassembled WGS sequence"/>
</dbReference>
<evidence type="ECO:0000313" key="2">
    <source>
        <dbReference type="Proteomes" id="UP000701702"/>
    </source>
</evidence>
<name>A0ABM8WQD6_9BURK</name>
<organism evidence="1 2">
    <name type="scientific">Cupriavidus pinatubonensis</name>
    <dbReference type="NCBI Taxonomy" id="248026"/>
    <lineage>
        <taxon>Bacteria</taxon>
        <taxon>Pseudomonadati</taxon>
        <taxon>Pseudomonadota</taxon>
        <taxon>Betaproteobacteria</taxon>
        <taxon>Burkholderiales</taxon>
        <taxon>Burkholderiaceae</taxon>
        <taxon>Cupriavidus</taxon>
    </lineage>
</organism>